<keyword evidence="15" id="KW-1185">Reference proteome</keyword>
<dbReference type="OrthoDB" id="9809248at2"/>
<protein>
    <recommendedName>
        <fullName evidence="9 12">Protein translocase subunit SecY</fullName>
    </recommendedName>
</protein>
<comment type="function">
    <text evidence="10 12">The central subunit of the protein translocation channel SecYEG. Consists of two halves formed by TMs 1-5 and 6-10. These two domains form a lateral gate at the front which open onto the bilayer between TMs 2 and 7, and are clamped together by SecE at the back. The channel is closed by both a pore ring composed of hydrophobic SecY resides and a short helix (helix 2A) on the extracellular side of the membrane which forms a plug. The plug probably moves laterally to allow the channel to open. The ring and the pore may move independently.</text>
</comment>
<dbReference type="InterPro" id="IPR023201">
    <property type="entry name" value="SecY_dom_sf"/>
</dbReference>
<keyword evidence="4 12" id="KW-0812">Transmembrane</keyword>
<comment type="subcellular location">
    <subcellularLocation>
        <location evidence="1">Cell inner membrane</location>
        <topology evidence="1">Multi-pass membrane protein</topology>
    </subcellularLocation>
    <subcellularLocation>
        <location evidence="12">Cell membrane</location>
        <topology evidence="12">Multi-pass membrane protein</topology>
    </subcellularLocation>
</comment>
<dbReference type="EMBL" id="QWLB01000020">
    <property type="protein sequence ID" value="RIH92379.1"/>
    <property type="molecule type" value="Genomic_DNA"/>
</dbReference>
<evidence type="ECO:0000256" key="11">
    <source>
        <dbReference type="ARBA" id="ARBA00063838"/>
    </source>
</evidence>
<evidence type="ECO:0000313" key="15">
    <source>
        <dbReference type="Proteomes" id="UP000266178"/>
    </source>
</evidence>
<name>A0A399FAT0_9DEIN</name>
<evidence type="ECO:0000313" key="14">
    <source>
        <dbReference type="EMBL" id="RIH92379.1"/>
    </source>
</evidence>
<evidence type="ECO:0000256" key="1">
    <source>
        <dbReference type="ARBA" id="ARBA00004429"/>
    </source>
</evidence>
<evidence type="ECO:0000256" key="8">
    <source>
        <dbReference type="ARBA" id="ARBA00023136"/>
    </source>
</evidence>
<evidence type="ECO:0000256" key="12">
    <source>
        <dbReference type="HAMAP-Rule" id="MF_01465"/>
    </source>
</evidence>
<comment type="caution">
    <text evidence="14">The sequence shown here is derived from an EMBL/GenBank/DDBJ whole genome shotgun (WGS) entry which is preliminary data.</text>
</comment>
<dbReference type="SUPFAM" id="SSF103491">
    <property type="entry name" value="Preprotein translocase SecY subunit"/>
    <property type="match status" value="1"/>
</dbReference>
<dbReference type="PRINTS" id="PR00303">
    <property type="entry name" value="SECYTRNLCASE"/>
</dbReference>
<feature type="transmembrane region" description="Helical" evidence="12">
    <location>
        <begin position="313"/>
        <end position="331"/>
    </location>
</feature>
<dbReference type="Proteomes" id="UP000266178">
    <property type="component" value="Unassembled WGS sequence"/>
</dbReference>
<evidence type="ECO:0000256" key="2">
    <source>
        <dbReference type="ARBA" id="ARBA00005751"/>
    </source>
</evidence>
<evidence type="ECO:0000256" key="13">
    <source>
        <dbReference type="RuleBase" id="RU004349"/>
    </source>
</evidence>
<dbReference type="PIRSF" id="PIRSF004557">
    <property type="entry name" value="SecY"/>
    <property type="match status" value="1"/>
</dbReference>
<accession>A0A399FAT0</accession>
<keyword evidence="6 12" id="KW-1133">Transmembrane helix</keyword>
<proteinExistence type="inferred from homology"/>
<dbReference type="GO" id="GO:0006605">
    <property type="term" value="P:protein targeting"/>
    <property type="evidence" value="ECO:0007669"/>
    <property type="project" value="UniProtKB-UniRule"/>
</dbReference>
<dbReference type="FunFam" id="1.10.3370.10:FF:000001">
    <property type="entry name" value="Preprotein translocase subunit SecY"/>
    <property type="match status" value="1"/>
</dbReference>
<dbReference type="InterPro" id="IPR026593">
    <property type="entry name" value="SecY"/>
</dbReference>
<dbReference type="AlphaFoldDB" id="A0A399FAT0"/>
<feature type="transmembrane region" description="Helical" evidence="12">
    <location>
        <begin position="396"/>
        <end position="416"/>
    </location>
</feature>
<evidence type="ECO:0000256" key="7">
    <source>
        <dbReference type="ARBA" id="ARBA00023010"/>
    </source>
</evidence>
<evidence type="ECO:0000256" key="3">
    <source>
        <dbReference type="ARBA" id="ARBA00022448"/>
    </source>
</evidence>
<evidence type="ECO:0000256" key="4">
    <source>
        <dbReference type="ARBA" id="ARBA00022692"/>
    </source>
</evidence>
<feature type="transmembrane region" description="Helical" evidence="12">
    <location>
        <begin position="212"/>
        <end position="234"/>
    </location>
</feature>
<dbReference type="Gene3D" id="1.10.3370.10">
    <property type="entry name" value="SecY subunit domain"/>
    <property type="match status" value="1"/>
</dbReference>
<keyword evidence="3 12" id="KW-0813">Transport</keyword>
<comment type="subunit">
    <text evidence="11 12">Component of the Sec protein translocase complex. Heterotrimer consisting of SecY, SecE and SecG subunits. The heterotrimers can form oligomers, although 1 heterotrimer is thought to be able to translocate proteins. Interacts with the ribosome. Interacts with SecDF, and other proteins may be involved. Interacts with SecA.</text>
</comment>
<evidence type="ECO:0000256" key="10">
    <source>
        <dbReference type="ARBA" id="ARBA00057692"/>
    </source>
</evidence>
<comment type="similarity">
    <text evidence="2 12 13">Belongs to the SecY/SEC61-alpha family.</text>
</comment>
<comment type="caution">
    <text evidence="12">Lacks conserved residue(s) required for the propagation of feature annotation.</text>
</comment>
<dbReference type="GO" id="GO:0005886">
    <property type="term" value="C:plasma membrane"/>
    <property type="evidence" value="ECO:0007669"/>
    <property type="project" value="UniProtKB-SubCell"/>
</dbReference>
<keyword evidence="8 12" id="KW-0472">Membrane</keyword>
<evidence type="ECO:0000256" key="9">
    <source>
        <dbReference type="ARBA" id="ARBA00039733"/>
    </source>
</evidence>
<keyword evidence="7 12" id="KW-0811">Translocation</keyword>
<keyword evidence="12" id="KW-1003">Cell membrane</keyword>
<sequence>MLQAFRSALVIPELRRRILFTLFVLALYRLGNFIPTPGVDISKIRDFLGTQAGSALGLVNLFSGGNFEQFSIFALGIMPYITASIIMQLLVTVIPSLEKLQKEGPEGQKQIQQYTRIAGIALGAVQGLFLAVTFLESNAGAFLLPGWEPGFFFRFVVVVTQVAGIALLLWMAERITEYGIGNGTSMIIFAGIVASWLPQLGRTFGLVRTGEVNLIALLIFLAFVVVAFAFMAGVQQAERRIPVQYARKQVGRKVFGGQATYIPIKLNAAGVIPIVFAAAILQIPLFLTGVPAFQNSPIAQGIANFFNPRNASGLLIEVFLIVAFTYVYTAVQFDPRRISENLREYGGFIPGIRPGDPTKNFLEHIVSRLTLWGAIFLGVVAALPTIFQNVTGVTTLSYHFSGISLLIVVGVALDTLRQIESQLQMRNYEGFLSKGRLRGRTR</sequence>
<dbReference type="HAMAP" id="MF_01465">
    <property type="entry name" value="SecY"/>
    <property type="match status" value="1"/>
</dbReference>
<dbReference type="RefSeq" id="WP_119357167.1">
    <property type="nucleotide sequence ID" value="NZ_BJXM01000011.1"/>
</dbReference>
<evidence type="ECO:0000256" key="5">
    <source>
        <dbReference type="ARBA" id="ARBA00022927"/>
    </source>
</evidence>
<keyword evidence="5 12" id="KW-0653">Protein transport</keyword>
<organism evidence="14 15">
    <name type="scientific">Meiothermus granaticius NBRC 107808</name>
    <dbReference type="NCBI Taxonomy" id="1227551"/>
    <lineage>
        <taxon>Bacteria</taxon>
        <taxon>Thermotogati</taxon>
        <taxon>Deinococcota</taxon>
        <taxon>Deinococci</taxon>
        <taxon>Thermales</taxon>
        <taxon>Thermaceae</taxon>
        <taxon>Meiothermus</taxon>
    </lineage>
</organism>
<feature type="transmembrane region" description="Helical" evidence="12">
    <location>
        <begin position="369"/>
        <end position="390"/>
    </location>
</feature>
<dbReference type="PROSITE" id="PS00755">
    <property type="entry name" value="SECY_1"/>
    <property type="match status" value="1"/>
</dbReference>
<reference evidence="14 15" key="1">
    <citation type="submission" date="2018-08" db="EMBL/GenBank/DDBJ databases">
        <title>Meiothermus granaticius genome AF-68 sequencing project.</title>
        <authorList>
            <person name="Da Costa M.S."/>
            <person name="Albuquerque L."/>
            <person name="Raposo P."/>
            <person name="Froufe H.J.C."/>
            <person name="Barroso C.S."/>
            <person name="Egas C."/>
        </authorList>
    </citation>
    <scope>NUCLEOTIDE SEQUENCE [LARGE SCALE GENOMIC DNA]</scope>
    <source>
        <strain evidence="14 15">AF-68</strain>
    </source>
</reference>
<gene>
    <name evidence="12 14" type="primary">secY</name>
    <name evidence="14" type="ORF">Mgrana_01675</name>
</gene>
<dbReference type="PANTHER" id="PTHR10906">
    <property type="entry name" value="SECY/SEC61-ALPHA FAMILY MEMBER"/>
    <property type="match status" value="1"/>
</dbReference>
<feature type="transmembrane region" description="Helical" evidence="12">
    <location>
        <begin position="271"/>
        <end position="293"/>
    </location>
</feature>
<feature type="transmembrane region" description="Helical" evidence="12">
    <location>
        <begin position="178"/>
        <end position="197"/>
    </location>
</feature>
<dbReference type="NCBIfam" id="TIGR00967">
    <property type="entry name" value="3a0501s007"/>
    <property type="match status" value="1"/>
</dbReference>
<dbReference type="Pfam" id="PF00344">
    <property type="entry name" value="SecY"/>
    <property type="match status" value="1"/>
</dbReference>
<dbReference type="GO" id="GO:0065002">
    <property type="term" value="P:intracellular protein transmembrane transport"/>
    <property type="evidence" value="ECO:0007669"/>
    <property type="project" value="UniProtKB-UniRule"/>
</dbReference>
<evidence type="ECO:0000256" key="6">
    <source>
        <dbReference type="ARBA" id="ARBA00022989"/>
    </source>
</evidence>
<feature type="transmembrane region" description="Helical" evidence="12">
    <location>
        <begin position="70"/>
        <end position="94"/>
    </location>
</feature>
<feature type="transmembrane region" description="Helical" evidence="12">
    <location>
        <begin position="151"/>
        <end position="171"/>
    </location>
</feature>
<dbReference type="InterPro" id="IPR030659">
    <property type="entry name" value="SecY_CS"/>
</dbReference>
<dbReference type="GO" id="GO:0043952">
    <property type="term" value="P:protein transport by the Sec complex"/>
    <property type="evidence" value="ECO:0007669"/>
    <property type="project" value="UniProtKB-UniRule"/>
</dbReference>
<feature type="transmembrane region" description="Helical" evidence="12">
    <location>
        <begin position="114"/>
        <end position="135"/>
    </location>
</feature>
<dbReference type="InterPro" id="IPR002208">
    <property type="entry name" value="SecY/SEC61-alpha"/>
</dbReference>